<dbReference type="GeneID" id="124810364"/>
<evidence type="ECO:0000313" key="2">
    <source>
        <dbReference type="Proteomes" id="UP001652625"/>
    </source>
</evidence>
<dbReference type="PANTHER" id="PTHR36970:SF1">
    <property type="entry name" value="BESTROPHIN HOMOLOG"/>
    <property type="match status" value="1"/>
</dbReference>
<keyword evidence="1" id="KW-0812">Transmembrane</keyword>
<keyword evidence="2" id="KW-1185">Reference proteome</keyword>
<protein>
    <submittedName>
        <fullName evidence="3">Uncharacterized protein LOC124810364</fullName>
    </submittedName>
</protein>
<keyword evidence="1" id="KW-1133">Transmembrane helix</keyword>
<evidence type="ECO:0000256" key="1">
    <source>
        <dbReference type="SAM" id="Phobius"/>
    </source>
</evidence>
<proteinExistence type="predicted"/>
<dbReference type="Proteomes" id="UP001652625">
    <property type="component" value="Chromosome 01"/>
</dbReference>
<reference evidence="2" key="1">
    <citation type="submission" date="2025-05" db="UniProtKB">
        <authorList>
            <consortium name="RefSeq"/>
        </authorList>
    </citation>
    <scope>NUCLEOTIDE SEQUENCE [LARGE SCALE GENOMIC DNA]</scope>
</reference>
<feature type="transmembrane region" description="Helical" evidence="1">
    <location>
        <begin position="267"/>
        <end position="286"/>
    </location>
</feature>
<name>A0ABM4B484_HYDVU</name>
<feature type="transmembrane region" description="Helical" evidence="1">
    <location>
        <begin position="63"/>
        <end position="84"/>
    </location>
</feature>
<gene>
    <name evidence="3" type="primary">LOC124810364</name>
</gene>
<organism evidence="2 3">
    <name type="scientific">Hydra vulgaris</name>
    <name type="common">Hydra</name>
    <name type="synonym">Hydra attenuata</name>
    <dbReference type="NCBI Taxonomy" id="6087"/>
    <lineage>
        <taxon>Eukaryota</taxon>
        <taxon>Metazoa</taxon>
        <taxon>Cnidaria</taxon>
        <taxon>Hydrozoa</taxon>
        <taxon>Hydroidolina</taxon>
        <taxon>Anthoathecata</taxon>
        <taxon>Aplanulata</taxon>
        <taxon>Hydridae</taxon>
        <taxon>Hydra</taxon>
    </lineage>
</organism>
<keyword evidence="1" id="KW-0472">Membrane</keyword>
<dbReference type="PANTHER" id="PTHR36970">
    <property type="entry name" value="UNNAMED PRODUCT"/>
    <property type="match status" value="1"/>
</dbReference>
<reference evidence="3" key="2">
    <citation type="submission" date="2025-08" db="UniProtKB">
        <authorList>
            <consortium name="RefSeq"/>
        </authorList>
    </citation>
    <scope>IDENTIFICATION</scope>
</reference>
<feature type="transmembrane region" description="Helical" evidence="1">
    <location>
        <begin position="239"/>
        <end position="261"/>
    </location>
</feature>
<accession>A0ABM4B484</accession>
<evidence type="ECO:0000313" key="3">
    <source>
        <dbReference type="RefSeq" id="XP_065643643.1"/>
    </source>
</evidence>
<dbReference type="RefSeq" id="XP_065643643.1">
    <property type="nucleotide sequence ID" value="XM_065787571.1"/>
</dbReference>
<feature type="transmembrane region" description="Helical" evidence="1">
    <location>
        <begin position="90"/>
        <end position="107"/>
    </location>
</feature>
<sequence>MAKRKIALGGSLFWDIVDEDGREIIIEWSEKRKAKIINKPFYYRDFLLYTFTLNTIKSFFQNFNFMVFVQMSIAAVAVFVSKYFDLEIDVNVNLFVSPIVFPLAFSINTDFLRREKVLEDLANFKAAGMSWYFCMRDWRVESQLDTFWIKAVHKKLKSMLFYMREYLLTEKSSRRQVILKAMYEDFSDANQLIDCVRTSKLPLNSALVTRALILLNTMCLAFERLRVIREYRSPRSIRAFNKVLIFFLPIILSPYCVYVGKKKSNEWSPYYICVLVAFVFSALQGVQDKLDNPFDGMSEDDINLSSIDDWTCQSLEATANRSFTIGRFKVEPQRTIEGTKGSYMSSTKLPTANDQNQGYEKLSKSVSFKRSSIKRRSTLKKISNQVSLHFQETSTEPFHPELHPYADVLDKIQGDTTILRGGVIKPLRQSTEFLNEFKYESNESITTKL</sequence>